<dbReference type="Gene3D" id="1.20.1050.10">
    <property type="match status" value="1"/>
</dbReference>
<evidence type="ECO:0000259" key="1">
    <source>
        <dbReference type="PROSITE" id="PS50404"/>
    </source>
</evidence>
<dbReference type="InterPro" id="IPR004046">
    <property type="entry name" value="GST_C"/>
</dbReference>
<keyword evidence="4" id="KW-1185">Reference proteome</keyword>
<name>A0A066UHD1_9GAMM</name>
<dbReference type="Proteomes" id="UP000035860">
    <property type="component" value="Unassembled WGS sequence"/>
</dbReference>
<dbReference type="EMBL" id="AOMT01000022">
    <property type="protein sequence ID" value="KDN25262.1"/>
    <property type="molecule type" value="Genomic_DNA"/>
</dbReference>
<dbReference type="InterPro" id="IPR004045">
    <property type="entry name" value="Glutathione_S-Trfase_N"/>
</dbReference>
<evidence type="ECO:0000259" key="2">
    <source>
        <dbReference type="PROSITE" id="PS50405"/>
    </source>
</evidence>
<proteinExistence type="predicted"/>
<dbReference type="SUPFAM" id="SSF52833">
    <property type="entry name" value="Thioredoxin-like"/>
    <property type="match status" value="1"/>
</dbReference>
<dbReference type="InterPro" id="IPR010987">
    <property type="entry name" value="Glutathione-S-Trfase_C-like"/>
</dbReference>
<dbReference type="PROSITE" id="PS50405">
    <property type="entry name" value="GST_CTER"/>
    <property type="match status" value="1"/>
</dbReference>
<reference evidence="3 4" key="1">
    <citation type="journal article" date="2014" name="Genome Announc.">
        <title>Draft Genome Sequence of Moraxella bovoculi Strain 237T (ATCC BAA-1259T) Isolated from a Calf with Infectious Bovine Keratoconjunctivitis.</title>
        <authorList>
            <person name="Calcutt M.J."/>
            <person name="Foecking M.F."/>
            <person name="Martin N.T."/>
            <person name="Mhlanga-Mutangadura T."/>
            <person name="Reilly T.J."/>
        </authorList>
    </citation>
    <scope>NUCLEOTIDE SEQUENCE [LARGE SCALE GENOMIC DNA]</scope>
    <source>
        <strain evidence="3 4">237</strain>
    </source>
</reference>
<feature type="domain" description="GST C-terminal" evidence="2">
    <location>
        <begin position="91"/>
        <end position="217"/>
    </location>
</feature>
<dbReference type="eggNOG" id="COG0625">
    <property type="taxonomic scope" value="Bacteria"/>
</dbReference>
<accession>A0A066UHD1</accession>
<sequence length="217" mass="24995">MADFSHLLPTQFILYGDDGYDSHVIRLLLEEKQLSYELALVKDERPDELVELNPYATLPILVGRDLTLYELNTIFEYLEERHGAGKLLPDTPKERAMVRQLAWRLQTDWLTLGRTLLTHPDSFNPQTALIAKKSLSDSLTTLSPIFVKHEYFLSESFGWCDVILAPLLWRLPSMGIELPSTLCKPLLAYQDRLFSRPSFKNSLKSRPNFLDKSDQLI</sequence>
<dbReference type="InterPro" id="IPR036282">
    <property type="entry name" value="Glutathione-S-Trfase_C_sf"/>
</dbReference>
<dbReference type="Pfam" id="PF00043">
    <property type="entry name" value="GST_C"/>
    <property type="match status" value="1"/>
</dbReference>
<dbReference type="PROSITE" id="PS50404">
    <property type="entry name" value="GST_NTER"/>
    <property type="match status" value="1"/>
</dbReference>
<dbReference type="SFLD" id="SFLDS00019">
    <property type="entry name" value="Glutathione_Transferase_(cytos"/>
    <property type="match status" value="1"/>
</dbReference>
<evidence type="ECO:0000313" key="3">
    <source>
        <dbReference type="EMBL" id="KDN25262.1"/>
    </source>
</evidence>
<evidence type="ECO:0000313" key="4">
    <source>
        <dbReference type="Proteomes" id="UP000035860"/>
    </source>
</evidence>
<dbReference type="PANTHER" id="PTHR43968:SF6">
    <property type="entry name" value="GLUTATHIONE S-TRANSFERASE OMEGA"/>
    <property type="match status" value="1"/>
</dbReference>
<dbReference type="SUPFAM" id="SSF47616">
    <property type="entry name" value="GST C-terminal domain-like"/>
    <property type="match status" value="1"/>
</dbReference>
<dbReference type="PANTHER" id="PTHR43968">
    <property type="match status" value="1"/>
</dbReference>
<dbReference type="Gene3D" id="3.40.30.10">
    <property type="entry name" value="Glutaredoxin"/>
    <property type="match status" value="1"/>
</dbReference>
<gene>
    <name evidence="3" type="ORF">MBO_05624</name>
</gene>
<dbReference type="InterPro" id="IPR040079">
    <property type="entry name" value="Glutathione_S-Trfase"/>
</dbReference>
<dbReference type="InterPro" id="IPR050983">
    <property type="entry name" value="GST_Omega/HSP26"/>
</dbReference>
<protein>
    <submittedName>
        <fullName evidence="3">Stringent starvation protein A</fullName>
    </submittedName>
</protein>
<comment type="caution">
    <text evidence="3">The sequence shown here is derived from an EMBL/GenBank/DDBJ whole genome shotgun (WGS) entry which is preliminary data.</text>
</comment>
<dbReference type="AlphaFoldDB" id="A0A066UHD1"/>
<dbReference type="OrthoDB" id="9781431at2"/>
<organism evidence="3 4">
    <name type="scientific">Moraxella bovoculi 237</name>
    <dbReference type="NCBI Taxonomy" id="743974"/>
    <lineage>
        <taxon>Bacteria</taxon>
        <taxon>Pseudomonadati</taxon>
        <taxon>Pseudomonadota</taxon>
        <taxon>Gammaproteobacteria</taxon>
        <taxon>Moraxellales</taxon>
        <taxon>Moraxellaceae</taxon>
        <taxon>Moraxella</taxon>
    </lineage>
</organism>
<dbReference type="GO" id="GO:0005737">
    <property type="term" value="C:cytoplasm"/>
    <property type="evidence" value="ECO:0007669"/>
    <property type="project" value="TreeGrafter"/>
</dbReference>
<dbReference type="Pfam" id="PF13409">
    <property type="entry name" value="GST_N_2"/>
    <property type="match status" value="1"/>
</dbReference>
<dbReference type="InterPro" id="IPR036249">
    <property type="entry name" value="Thioredoxin-like_sf"/>
</dbReference>
<dbReference type="RefSeq" id="WP_036365221.1">
    <property type="nucleotide sequence ID" value="NZ_AOMT01000022.1"/>
</dbReference>
<feature type="domain" description="GST N-terminal" evidence="1">
    <location>
        <begin position="9"/>
        <end position="86"/>
    </location>
</feature>